<comment type="similarity">
    <text evidence="1">Belongs to the TrbG/VirB9 family.</text>
</comment>
<dbReference type="EMBL" id="AZHW01000278">
    <property type="protein sequence ID" value="ETX01005.1"/>
    <property type="molecule type" value="Genomic_DNA"/>
</dbReference>
<protein>
    <recommendedName>
        <fullName evidence="5">Conjugal transfer protein TrbG</fullName>
    </recommendedName>
</protein>
<dbReference type="InterPro" id="IPR033645">
    <property type="entry name" value="VirB9/CagX/TrbG_C"/>
</dbReference>
<dbReference type="PATRIC" id="fig|1429438.4.peg.1904"/>
<evidence type="ECO:0000313" key="3">
    <source>
        <dbReference type="EMBL" id="ETX01005.1"/>
    </source>
</evidence>
<reference evidence="3 4" key="1">
    <citation type="journal article" date="2014" name="Nature">
        <title>An environmental bacterial taxon with a large and distinct metabolic repertoire.</title>
        <authorList>
            <person name="Wilson M.C."/>
            <person name="Mori T."/>
            <person name="Ruckert C."/>
            <person name="Uria A.R."/>
            <person name="Helf M.J."/>
            <person name="Takada K."/>
            <person name="Gernert C."/>
            <person name="Steffens U.A."/>
            <person name="Heycke N."/>
            <person name="Schmitt S."/>
            <person name="Rinke C."/>
            <person name="Helfrich E.J."/>
            <person name="Brachmann A.O."/>
            <person name="Gurgui C."/>
            <person name="Wakimoto T."/>
            <person name="Kracht M."/>
            <person name="Crusemann M."/>
            <person name="Hentschel U."/>
            <person name="Abe I."/>
            <person name="Matsunaga S."/>
            <person name="Kalinowski J."/>
            <person name="Takeyama H."/>
            <person name="Piel J."/>
        </authorList>
    </citation>
    <scope>NUCLEOTIDE SEQUENCE [LARGE SCALE GENOMIC DNA]</scope>
    <source>
        <strain evidence="4">TSY1</strain>
    </source>
</reference>
<keyword evidence="2" id="KW-0732">Signal</keyword>
<proteinExistence type="inferred from homology"/>
<sequence>MYAVLMWIVLWIWAGEVGAQAPPPLPESRPPWSAQAPQTLAELPPWPPVPAFLGQNPSLNAKEWEGAKLAAEWIELPSKPKRGPDGRLLYLYGQAMPSVVCAPLQVCTIELQVGEQVQDVHLGDAAQWQVMPARSGADGANITYVVIKPLEIGLVTSLFLTTDRRPYHLKLISRKQEFMPRVAFVYPDDMQRQWALYRQAHQAWQERQTLPQTGEHLTELNFDYDIEGQARWRPLRVYHNGIKTIIQMPRTMAQTEAPALLVLSGKTEQLVNYRVHGDRYIVDQVFDQAILVAGVGRKQTRITITRRSP</sequence>
<evidence type="ECO:0000256" key="2">
    <source>
        <dbReference type="ARBA" id="ARBA00022729"/>
    </source>
</evidence>
<organism evidence="3 4">
    <name type="scientific">Entotheonella factor</name>
    <dbReference type="NCBI Taxonomy" id="1429438"/>
    <lineage>
        <taxon>Bacteria</taxon>
        <taxon>Pseudomonadati</taxon>
        <taxon>Nitrospinota/Tectimicrobiota group</taxon>
        <taxon>Candidatus Tectimicrobiota</taxon>
        <taxon>Candidatus Entotheonellia</taxon>
        <taxon>Candidatus Entotheonellales</taxon>
        <taxon>Candidatus Entotheonellaceae</taxon>
        <taxon>Candidatus Entotheonella</taxon>
    </lineage>
</organism>
<evidence type="ECO:0000256" key="1">
    <source>
        <dbReference type="ARBA" id="ARBA00006135"/>
    </source>
</evidence>
<dbReference type="Gene3D" id="2.60.40.2500">
    <property type="match status" value="1"/>
</dbReference>
<dbReference type="Pfam" id="PF03524">
    <property type="entry name" value="CagX"/>
    <property type="match status" value="1"/>
</dbReference>
<accession>W4LT15</accession>
<dbReference type="AlphaFoldDB" id="W4LT15"/>
<dbReference type="InterPro" id="IPR010258">
    <property type="entry name" value="Conjugal_tfr_TrbG/VirB9/CagX"/>
</dbReference>
<name>W4LT15_ENTF1</name>
<keyword evidence="4" id="KW-1185">Reference proteome</keyword>
<evidence type="ECO:0008006" key="5">
    <source>
        <dbReference type="Google" id="ProtNLM"/>
    </source>
</evidence>
<evidence type="ECO:0000313" key="4">
    <source>
        <dbReference type="Proteomes" id="UP000019141"/>
    </source>
</evidence>
<dbReference type="NCBIfam" id="TIGR02775">
    <property type="entry name" value="TrbG_Ti"/>
    <property type="match status" value="1"/>
</dbReference>
<comment type="caution">
    <text evidence="3">The sequence shown here is derived from an EMBL/GenBank/DDBJ whole genome shotgun (WGS) entry which is preliminary data.</text>
</comment>
<dbReference type="InterPro" id="IPR038161">
    <property type="entry name" value="VirB9/CagX/TrbG_C_sf"/>
</dbReference>
<gene>
    <name evidence="3" type="ORF">ETSY1_09145</name>
</gene>
<dbReference type="InterPro" id="IPR014142">
    <property type="entry name" value="TrbG_Ti"/>
</dbReference>
<dbReference type="HOGENOM" id="CLU_058585_1_1_7"/>
<dbReference type="CDD" id="cd06911">
    <property type="entry name" value="VirB9_CagX_TrbG"/>
    <property type="match status" value="1"/>
</dbReference>
<dbReference type="Proteomes" id="UP000019141">
    <property type="component" value="Unassembled WGS sequence"/>
</dbReference>